<dbReference type="Proteomes" id="UP001066276">
    <property type="component" value="Chromosome 7"/>
</dbReference>
<evidence type="ECO:0000256" key="1">
    <source>
        <dbReference type="SAM" id="MobiDB-lite"/>
    </source>
</evidence>
<evidence type="ECO:0000313" key="2">
    <source>
        <dbReference type="EMBL" id="KAJ1128204.1"/>
    </source>
</evidence>
<protein>
    <submittedName>
        <fullName evidence="2">Uncharacterized protein</fullName>
    </submittedName>
</protein>
<feature type="region of interest" description="Disordered" evidence="1">
    <location>
        <begin position="71"/>
        <end position="90"/>
    </location>
</feature>
<name>A0AAV7PK49_PLEWA</name>
<keyword evidence="3" id="KW-1185">Reference proteome</keyword>
<organism evidence="2 3">
    <name type="scientific">Pleurodeles waltl</name>
    <name type="common">Iberian ribbed newt</name>
    <dbReference type="NCBI Taxonomy" id="8319"/>
    <lineage>
        <taxon>Eukaryota</taxon>
        <taxon>Metazoa</taxon>
        <taxon>Chordata</taxon>
        <taxon>Craniata</taxon>
        <taxon>Vertebrata</taxon>
        <taxon>Euteleostomi</taxon>
        <taxon>Amphibia</taxon>
        <taxon>Batrachia</taxon>
        <taxon>Caudata</taxon>
        <taxon>Salamandroidea</taxon>
        <taxon>Salamandridae</taxon>
        <taxon>Pleurodelinae</taxon>
        <taxon>Pleurodeles</taxon>
    </lineage>
</organism>
<dbReference type="EMBL" id="JANPWB010000011">
    <property type="protein sequence ID" value="KAJ1128204.1"/>
    <property type="molecule type" value="Genomic_DNA"/>
</dbReference>
<comment type="caution">
    <text evidence="2">The sequence shown here is derived from an EMBL/GenBank/DDBJ whole genome shotgun (WGS) entry which is preliminary data.</text>
</comment>
<accession>A0AAV7PK49</accession>
<reference evidence="2" key="1">
    <citation type="journal article" date="2022" name="bioRxiv">
        <title>Sequencing and chromosome-scale assembly of the giantPleurodeles waltlgenome.</title>
        <authorList>
            <person name="Brown T."/>
            <person name="Elewa A."/>
            <person name="Iarovenko S."/>
            <person name="Subramanian E."/>
            <person name="Araus A.J."/>
            <person name="Petzold A."/>
            <person name="Susuki M."/>
            <person name="Suzuki K.-i.T."/>
            <person name="Hayashi T."/>
            <person name="Toyoda A."/>
            <person name="Oliveira C."/>
            <person name="Osipova E."/>
            <person name="Leigh N.D."/>
            <person name="Simon A."/>
            <person name="Yun M.H."/>
        </authorList>
    </citation>
    <scope>NUCLEOTIDE SEQUENCE</scope>
    <source>
        <strain evidence="2">20211129_DDA</strain>
        <tissue evidence="2">Liver</tissue>
    </source>
</reference>
<dbReference type="AlphaFoldDB" id="A0AAV7PK49"/>
<proteinExistence type="predicted"/>
<sequence length="105" mass="11185">MEHADSSARYVLAAAHLVKALAVLRLYSKVRPVSLPAELEGEITVKEDGTQCADRILRATAVLPLIRVGPACSRSRSRSADTSTSKPAANGPLRAATVFLTLMRA</sequence>
<gene>
    <name evidence="2" type="ORF">NDU88_006583</name>
</gene>
<evidence type="ECO:0000313" key="3">
    <source>
        <dbReference type="Proteomes" id="UP001066276"/>
    </source>
</evidence>